<dbReference type="PANTHER" id="PTHR43798">
    <property type="entry name" value="MONOACYLGLYCEROL LIPASE"/>
    <property type="match status" value="1"/>
</dbReference>
<gene>
    <name evidence="3" type="ORF">ACFOEK_14560</name>
</gene>
<dbReference type="InterPro" id="IPR029058">
    <property type="entry name" value="AB_hydrolase_fold"/>
</dbReference>
<organism evidence="3 4">
    <name type="scientific">Litoribrevibacter euphylliae</name>
    <dbReference type="NCBI Taxonomy" id="1834034"/>
    <lineage>
        <taxon>Bacteria</taxon>
        <taxon>Pseudomonadati</taxon>
        <taxon>Pseudomonadota</taxon>
        <taxon>Gammaproteobacteria</taxon>
        <taxon>Oceanospirillales</taxon>
        <taxon>Oceanospirillaceae</taxon>
        <taxon>Litoribrevibacter</taxon>
    </lineage>
</organism>
<evidence type="ECO:0000256" key="1">
    <source>
        <dbReference type="SAM" id="MobiDB-lite"/>
    </source>
</evidence>
<dbReference type="PANTHER" id="PTHR43798:SF33">
    <property type="entry name" value="HYDROLASE, PUTATIVE (AFU_ORTHOLOGUE AFUA_2G14860)-RELATED"/>
    <property type="match status" value="1"/>
</dbReference>
<feature type="compositionally biased region" description="Polar residues" evidence="1">
    <location>
        <begin position="1"/>
        <end position="16"/>
    </location>
</feature>
<dbReference type="Pfam" id="PF12146">
    <property type="entry name" value="Hydrolase_4"/>
    <property type="match status" value="1"/>
</dbReference>
<name>A0ABV7HED8_9GAMM</name>
<feature type="region of interest" description="Disordered" evidence="1">
    <location>
        <begin position="1"/>
        <end position="42"/>
    </location>
</feature>
<proteinExistence type="predicted"/>
<accession>A0ABV7HED8</accession>
<dbReference type="EMBL" id="JBHRSZ010000006">
    <property type="protein sequence ID" value="MFC3152254.1"/>
    <property type="molecule type" value="Genomic_DNA"/>
</dbReference>
<reference evidence="4" key="1">
    <citation type="journal article" date="2019" name="Int. J. Syst. Evol. Microbiol.">
        <title>The Global Catalogue of Microorganisms (GCM) 10K type strain sequencing project: providing services to taxonomists for standard genome sequencing and annotation.</title>
        <authorList>
            <consortium name="The Broad Institute Genomics Platform"/>
            <consortium name="The Broad Institute Genome Sequencing Center for Infectious Disease"/>
            <person name="Wu L."/>
            <person name="Ma J."/>
        </authorList>
    </citation>
    <scope>NUCLEOTIDE SEQUENCE [LARGE SCALE GENOMIC DNA]</scope>
    <source>
        <strain evidence="4">KCTC 52438</strain>
    </source>
</reference>
<comment type="caution">
    <text evidence="3">The sequence shown here is derived from an EMBL/GenBank/DDBJ whole genome shotgun (WGS) entry which is preliminary data.</text>
</comment>
<dbReference type="GO" id="GO:0016787">
    <property type="term" value="F:hydrolase activity"/>
    <property type="evidence" value="ECO:0007669"/>
    <property type="project" value="UniProtKB-KW"/>
</dbReference>
<dbReference type="InterPro" id="IPR022742">
    <property type="entry name" value="Hydrolase_4"/>
</dbReference>
<evidence type="ECO:0000313" key="3">
    <source>
        <dbReference type="EMBL" id="MFC3152254.1"/>
    </source>
</evidence>
<keyword evidence="3" id="KW-0378">Hydrolase</keyword>
<dbReference type="InterPro" id="IPR050266">
    <property type="entry name" value="AB_hydrolase_sf"/>
</dbReference>
<protein>
    <submittedName>
        <fullName evidence="3">Alpha/beta hydrolase</fullName>
    </submittedName>
</protein>
<dbReference type="Proteomes" id="UP001595476">
    <property type="component" value="Unassembled WGS sequence"/>
</dbReference>
<keyword evidence="4" id="KW-1185">Reference proteome</keyword>
<dbReference type="SUPFAM" id="SSF53474">
    <property type="entry name" value="alpha/beta-Hydrolases"/>
    <property type="match status" value="1"/>
</dbReference>
<sequence>MNTTVDVTHNQPNTTKNVRHHSHDSEPRYPEQRSAEPSVLHPTSPVTEHQWLEHIENFIGKKKQPAPFVWAGKAVRAVNVISTRAAGKMAFNIWFTPQNRPINETDHAWLSSASQETMDYQGNAIPIYQWGSGPTILTVHGWGGHSGQFRQLTQALVNAGYRVMAFDAPGHGRAEGKTTNAEEISEIIQQIAQQETLTGIISHSIGGLSSHNALNAGAEAGFHVVLNTPMCLSHIVHTFKHQLSLPSEVIDQHKALMEQKFGDNFWGDYDLRNQSYHMPQFYSYDDKDHQVSLEVGKTLKSQIPTAEHRFTQALGHNKAVRDPEVIDAVKAFIERNAE</sequence>
<dbReference type="Gene3D" id="3.40.50.1820">
    <property type="entry name" value="alpha/beta hydrolase"/>
    <property type="match status" value="1"/>
</dbReference>
<feature type="domain" description="Serine aminopeptidase S33" evidence="2">
    <location>
        <begin position="135"/>
        <end position="250"/>
    </location>
</feature>
<dbReference type="RefSeq" id="WP_386722182.1">
    <property type="nucleotide sequence ID" value="NZ_JBHRSZ010000006.1"/>
</dbReference>
<feature type="compositionally biased region" description="Basic and acidic residues" evidence="1">
    <location>
        <begin position="23"/>
        <end position="34"/>
    </location>
</feature>
<evidence type="ECO:0000259" key="2">
    <source>
        <dbReference type="Pfam" id="PF12146"/>
    </source>
</evidence>
<evidence type="ECO:0000313" key="4">
    <source>
        <dbReference type="Proteomes" id="UP001595476"/>
    </source>
</evidence>